<dbReference type="HOGENOM" id="CLU_033085_1_0_1"/>
<feature type="signal peptide" evidence="3">
    <location>
        <begin position="1"/>
        <end position="21"/>
    </location>
</feature>
<feature type="region of interest" description="Disordered" evidence="1">
    <location>
        <begin position="442"/>
        <end position="537"/>
    </location>
</feature>
<dbReference type="Proteomes" id="UP000015241">
    <property type="component" value="Unassembled WGS sequence"/>
</dbReference>
<evidence type="ECO:0000256" key="1">
    <source>
        <dbReference type="SAM" id="MobiDB-lite"/>
    </source>
</evidence>
<feature type="compositionally biased region" description="Basic and acidic residues" evidence="1">
    <location>
        <begin position="457"/>
        <end position="466"/>
    </location>
</feature>
<feature type="compositionally biased region" description="Polar residues" evidence="1">
    <location>
        <begin position="445"/>
        <end position="456"/>
    </location>
</feature>
<feature type="compositionally biased region" description="Low complexity" evidence="1">
    <location>
        <begin position="397"/>
        <end position="409"/>
    </location>
</feature>
<accession>S8FRL1</accession>
<keyword evidence="2" id="KW-0472">Membrane</keyword>
<dbReference type="STRING" id="743788.S8FRL1"/>
<protein>
    <recommendedName>
        <fullName evidence="6">Mid2 domain-containing protein</fullName>
    </recommendedName>
</protein>
<evidence type="ECO:0000256" key="2">
    <source>
        <dbReference type="SAM" id="Phobius"/>
    </source>
</evidence>
<organism evidence="4 5">
    <name type="scientific">Fomitopsis schrenkii</name>
    <name type="common">Brown rot fungus</name>
    <dbReference type="NCBI Taxonomy" id="2126942"/>
    <lineage>
        <taxon>Eukaryota</taxon>
        <taxon>Fungi</taxon>
        <taxon>Dikarya</taxon>
        <taxon>Basidiomycota</taxon>
        <taxon>Agaricomycotina</taxon>
        <taxon>Agaricomycetes</taxon>
        <taxon>Polyporales</taxon>
        <taxon>Fomitopsis</taxon>
    </lineage>
</organism>
<feature type="region of interest" description="Disordered" evidence="1">
    <location>
        <begin position="285"/>
        <end position="307"/>
    </location>
</feature>
<evidence type="ECO:0008006" key="6">
    <source>
        <dbReference type="Google" id="ProtNLM"/>
    </source>
</evidence>
<dbReference type="EMBL" id="KE504128">
    <property type="protein sequence ID" value="EPT03871.1"/>
    <property type="molecule type" value="Genomic_DNA"/>
</dbReference>
<proteinExistence type="predicted"/>
<keyword evidence="5" id="KW-1185">Reference proteome</keyword>
<feature type="region of interest" description="Disordered" evidence="1">
    <location>
        <begin position="326"/>
        <end position="351"/>
    </location>
</feature>
<dbReference type="AlphaFoldDB" id="S8FRL1"/>
<dbReference type="InParanoid" id="S8FRL1"/>
<sequence>MQARIAALLTVISLALPQVSASNFTFSYGNASQCESFSISWSGGTAPYELTVVPSYNRPTTYSIPSSSYSNGDGSYQVQLIANTSDQFVAVMSDASGFGSGGVSQVITVGDGPSSCNRKLDPVEFFYDTDLALNQCRIFSFTDYGAASEPVTITGIIPGGQTFTLNPPTGTTDFEWTADIAAGTEVIFFMTDSKGHSGGSTQLDTVGLSGDASCLTGAYPSSLAVHPSGTATTSSAAATGTGGSGSATPIGSIVGGVVGGIVGLGLILAMVFLYLRRERKRRYGQSGPFAYNGTRPKHDELDPTDGGDDVPPSHVVQPYPYFAPATGPGSVQSQSQRLFPSTPGASGQSTVSLMRPVSYDESQSYAGVLMHSRDNSLVEPASPFASSHPGTRDSGVSSSQDRSISMSSASRRKAAMAGVTPYQLNGPTRFILHTDAEEVVELPPQYSSLRPSSAYTHDTESDDRRASGSGSVQAPATYPPPPISIPPPSTGPGSARAQSGIMEEEHAHAGLQAPIAPSSASVQSPTPAYDSRPGQLA</sequence>
<name>S8FRL1_FOMSC</name>
<evidence type="ECO:0000256" key="3">
    <source>
        <dbReference type="SAM" id="SignalP"/>
    </source>
</evidence>
<feature type="transmembrane region" description="Helical" evidence="2">
    <location>
        <begin position="253"/>
        <end position="275"/>
    </location>
</feature>
<dbReference type="OrthoDB" id="2591431at2759"/>
<evidence type="ECO:0000313" key="5">
    <source>
        <dbReference type="Proteomes" id="UP000015241"/>
    </source>
</evidence>
<dbReference type="PANTHER" id="PTHR37487">
    <property type="entry name" value="CHROMOSOME 1, WHOLE GENOME SHOTGUN SEQUENCE"/>
    <property type="match status" value="1"/>
</dbReference>
<keyword evidence="2" id="KW-1133">Transmembrane helix</keyword>
<feature type="compositionally biased region" description="Polar residues" evidence="1">
    <location>
        <begin position="329"/>
        <end position="351"/>
    </location>
</feature>
<feature type="chain" id="PRO_5004551637" description="Mid2 domain-containing protein" evidence="3">
    <location>
        <begin position="22"/>
        <end position="537"/>
    </location>
</feature>
<gene>
    <name evidence="4" type="ORF">FOMPIDRAFT_155623</name>
</gene>
<evidence type="ECO:0000313" key="4">
    <source>
        <dbReference type="EMBL" id="EPT03871.1"/>
    </source>
</evidence>
<keyword evidence="3" id="KW-0732">Signal</keyword>
<feature type="compositionally biased region" description="Pro residues" evidence="1">
    <location>
        <begin position="477"/>
        <end position="490"/>
    </location>
</feature>
<dbReference type="eggNOG" id="ENOG502SKDC">
    <property type="taxonomic scope" value="Eukaryota"/>
</dbReference>
<keyword evidence="2" id="KW-0812">Transmembrane</keyword>
<dbReference type="PANTHER" id="PTHR37487:SF3">
    <property type="entry name" value="CLEAVAGE_POLYADENYLATION SPECIFICITY FACTOR A SUBUNIT N-TERMINAL DOMAIN-CONTAINING PROTEIN"/>
    <property type="match status" value="1"/>
</dbReference>
<feature type="region of interest" description="Disordered" evidence="1">
    <location>
        <begin position="379"/>
        <end position="412"/>
    </location>
</feature>
<reference evidence="4 5" key="1">
    <citation type="journal article" date="2012" name="Science">
        <title>The Paleozoic origin of enzymatic lignin decomposition reconstructed from 31 fungal genomes.</title>
        <authorList>
            <person name="Floudas D."/>
            <person name="Binder M."/>
            <person name="Riley R."/>
            <person name="Barry K."/>
            <person name="Blanchette R.A."/>
            <person name="Henrissat B."/>
            <person name="Martinez A.T."/>
            <person name="Otillar R."/>
            <person name="Spatafora J.W."/>
            <person name="Yadav J.S."/>
            <person name="Aerts A."/>
            <person name="Benoit I."/>
            <person name="Boyd A."/>
            <person name="Carlson A."/>
            <person name="Copeland A."/>
            <person name="Coutinho P.M."/>
            <person name="de Vries R.P."/>
            <person name="Ferreira P."/>
            <person name="Findley K."/>
            <person name="Foster B."/>
            <person name="Gaskell J."/>
            <person name="Glotzer D."/>
            <person name="Gorecki P."/>
            <person name="Heitman J."/>
            <person name="Hesse C."/>
            <person name="Hori C."/>
            <person name="Igarashi K."/>
            <person name="Jurgens J.A."/>
            <person name="Kallen N."/>
            <person name="Kersten P."/>
            <person name="Kohler A."/>
            <person name="Kuees U."/>
            <person name="Kumar T.K.A."/>
            <person name="Kuo A."/>
            <person name="LaButti K."/>
            <person name="Larrondo L.F."/>
            <person name="Lindquist E."/>
            <person name="Ling A."/>
            <person name="Lombard V."/>
            <person name="Lucas S."/>
            <person name="Lundell T."/>
            <person name="Martin R."/>
            <person name="McLaughlin D.J."/>
            <person name="Morgenstern I."/>
            <person name="Morin E."/>
            <person name="Murat C."/>
            <person name="Nagy L.G."/>
            <person name="Nolan M."/>
            <person name="Ohm R.A."/>
            <person name="Patyshakuliyeva A."/>
            <person name="Rokas A."/>
            <person name="Ruiz-Duenas F.J."/>
            <person name="Sabat G."/>
            <person name="Salamov A."/>
            <person name="Samejima M."/>
            <person name="Schmutz J."/>
            <person name="Slot J.C."/>
            <person name="St John F."/>
            <person name="Stenlid J."/>
            <person name="Sun H."/>
            <person name="Sun S."/>
            <person name="Syed K."/>
            <person name="Tsang A."/>
            <person name="Wiebenga A."/>
            <person name="Young D."/>
            <person name="Pisabarro A."/>
            <person name="Eastwood D.C."/>
            <person name="Martin F."/>
            <person name="Cullen D."/>
            <person name="Grigoriev I.V."/>
            <person name="Hibbett D.S."/>
        </authorList>
    </citation>
    <scope>NUCLEOTIDE SEQUENCE</scope>
    <source>
        <strain evidence="5">FP-58527</strain>
    </source>
</reference>